<dbReference type="Gene3D" id="3.20.20.80">
    <property type="entry name" value="Glycosidases"/>
    <property type="match status" value="1"/>
</dbReference>
<dbReference type="InterPro" id="IPR003790">
    <property type="entry name" value="GHL10"/>
</dbReference>
<gene>
    <name evidence="3" type="ORF">IAC85_06240</name>
</gene>
<proteinExistence type="predicted"/>
<dbReference type="EMBL" id="DVFU01000121">
    <property type="protein sequence ID" value="HIQ65320.1"/>
    <property type="molecule type" value="Genomic_DNA"/>
</dbReference>
<dbReference type="AlphaFoldDB" id="A0A9D0Z0L6"/>
<dbReference type="PANTHER" id="PTHR43405">
    <property type="entry name" value="GLYCOSYL HYDROLASE DIGH"/>
    <property type="match status" value="1"/>
</dbReference>
<dbReference type="Pfam" id="PF02638">
    <property type="entry name" value="GHL10"/>
    <property type="match status" value="1"/>
</dbReference>
<sequence length="381" mass="44247">MKRTTFLGVVLVVVTILFFIYVTTKEAEASPTVNEEHEVRGVFVSYIDLENHFEQQSETGVRQEIDQMVQNLKQDGFNLLILQVRSHMDAIYSSSLFPKSSYLEGVDLTQFDPLSYFIEVCHASSIQIYAWINPYRIGKVSKEEVSLYPYYDLISDSICKVEDTLYLNPAKEEVTNLLLEGIKEVLQYPVDGILFDDYFYPSMDIDQQEYYSSGMEDVSEFHLQVINQMVQQVYELVHSYQKVFGISPSGNIENNYSSIGADVATWAREDGYVDFLMPQIYYGFRNEAKPFIETVNEWNALIPNERIPMYIALALYKEDTEDEYAGNGKLEWIEESDILKRQVLLSRNLSNYHGFSIFRYDNAYRGVSDEFINLKSIFYQN</sequence>
<dbReference type="InterPro" id="IPR017853">
    <property type="entry name" value="GH"/>
</dbReference>
<dbReference type="SUPFAM" id="SSF51445">
    <property type="entry name" value="(Trans)glycosidases"/>
    <property type="match status" value="1"/>
</dbReference>
<reference evidence="3" key="2">
    <citation type="journal article" date="2021" name="PeerJ">
        <title>Extensive microbial diversity within the chicken gut microbiome revealed by metagenomics and culture.</title>
        <authorList>
            <person name="Gilroy R."/>
            <person name="Ravi A."/>
            <person name="Getino M."/>
            <person name="Pursley I."/>
            <person name="Horton D.L."/>
            <person name="Alikhan N.F."/>
            <person name="Baker D."/>
            <person name="Gharbi K."/>
            <person name="Hall N."/>
            <person name="Watson M."/>
            <person name="Adriaenssens E.M."/>
            <person name="Foster-Nyarko E."/>
            <person name="Jarju S."/>
            <person name="Secka A."/>
            <person name="Antonio M."/>
            <person name="Oren A."/>
            <person name="Chaudhuri R.R."/>
            <person name="La Ragione R."/>
            <person name="Hildebrand F."/>
            <person name="Pallen M.J."/>
        </authorList>
    </citation>
    <scope>NUCLEOTIDE SEQUENCE</scope>
    <source>
        <strain evidence="3">CHK165-10780</strain>
    </source>
</reference>
<accession>A0A9D0Z0L6</accession>
<evidence type="ECO:0000313" key="4">
    <source>
        <dbReference type="Proteomes" id="UP000886725"/>
    </source>
</evidence>
<evidence type="ECO:0000256" key="1">
    <source>
        <dbReference type="ARBA" id="ARBA00022729"/>
    </source>
</evidence>
<protein>
    <submittedName>
        <fullName evidence="3">Family 10 glycosylhydrolase</fullName>
    </submittedName>
</protein>
<dbReference type="InterPro" id="IPR052177">
    <property type="entry name" value="Divisome_Glycosyl_Hydrolase"/>
</dbReference>
<dbReference type="PANTHER" id="PTHR43405:SF1">
    <property type="entry name" value="GLYCOSYL HYDROLASE DIGH"/>
    <property type="match status" value="1"/>
</dbReference>
<feature type="domain" description="Glycosyl hydrolase-like 10" evidence="2">
    <location>
        <begin position="38"/>
        <end position="317"/>
    </location>
</feature>
<evidence type="ECO:0000313" key="3">
    <source>
        <dbReference type="EMBL" id="HIQ65320.1"/>
    </source>
</evidence>
<name>A0A9D0Z0L6_9FIRM</name>
<organism evidence="3 4">
    <name type="scientific">Candidatus Faecenecus gallistercoris</name>
    <dbReference type="NCBI Taxonomy" id="2840793"/>
    <lineage>
        <taxon>Bacteria</taxon>
        <taxon>Bacillati</taxon>
        <taxon>Bacillota</taxon>
        <taxon>Bacillota incertae sedis</taxon>
        <taxon>Candidatus Faecenecus</taxon>
    </lineage>
</organism>
<keyword evidence="1" id="KW-0732">Signal</keyword>
<evidence type="ECO:0000259" key="2">
    <source>
        <dbReference type="Pfam" id="PF02638"/>
    </source>
</evidence>
<dbReference type="Proteomes" id="UP000886725">
    <property type="component" value="Unassembled WGS sequence"/>
</dbReference>
<comment type="caution">
    <text evidence="3">The sequence shown here is derived from an EMBL/GenBank/DDBJ whole genome shotgun (WGS) entry which is preliminary data.</text>
</comment>
<reference evidence="3" key="1">
    <citation type="submission" date="2020-10" db="EMBL/GenBank/DDBJ databases">
        <authorList>
            <person name="Gilroy R."/>
        </authorList>
    </citation>
    <scope>NUCLEOTIDE SEQUENCE</scope>
    <source>
        <strain evidence="3">CHK165-10780</strain>
    </source>
</reference>